<dbReference type="InterPro" id="IPR000873">
    <property type="entry name" value="AMP-dep_synth/lig_dom"/>
</dbReference>
<gene>
    <name evidence="5" type="ORF">ACCI49_18550</name>
</gene>
<dbReference type="Pfam" id="PF00144">
    <property type="entry name" value="Beta-lactamase"/>
    <property type="match status" value="1"/>
</dbReference>
<dbReference type="Gene3D" id="2.30.38.10">
    <property type="entry name" value="Luciferase, Domain 3"/>
    <property type="match status" value="1"/>
</dbReference>
<dbReference type="NCBIfam" id="TIGR01720">
    <property type="entry name" value="NRPS-para261"/>
    <property type="match status" value="1"/>
</dbReference>
<evidence type="ECO:0000256" key="2">
    <source>
        <dbReference type="ARBA" id="ARBA00022450"/>
    </source>
</evidence>
<dbReference type="InterPro" id="IPR010060">
    <property type="entry name" value="NRPS_synth"/>
</dbReference>
<dbReference type="PROSITE" id="PS50075">
    <property type="entry name" value="CARRIER"/>
    <property type="match status" value="2"/>
</dbReference>
<dbReference type="PROSITE" id="PS00012">
    <property type="entry name" value="PHOSPHOPANTETHEINE"/>
    <property type="match status" value="1"/>
</dbReference>
<reference evidence="5 6" key="1">
    <citation type="submission" date="2024-08" db="EMBL/GenBank/DDBJ databases">
        <authorList>
            <person name="Ishaq N."/>
        </authorList>
    </citation>
    <scope>NUCLEOTIDE SEQUENCE [LARGE SCALE GENOMIC DNA]</scope>
    <source>
        <strain evidence="5 6">DSM 18651</strain>
    </source>
</reference>
<evidence type="ECO:0000259" key="4">
    <source>
        <dbReference type="PROSITE" id="PS50075"/>
    </source>
</evidence>
<dbReference type="NCBIfam" id="NF003417">
    <property type="entry name" value="PRK04813.1"/>
    <property type="match status" value="2"/>
</dbReference>
<dbReference type="SMART" id="SM00823">
    <property type="entry name" value="PKS_PP"/>
    <property type="match status" value="2"/>
</dbReference>
<sequence length="2454" mass="277395">MSKYFVHRKFSDIANQFSDNVAISESHRQINYQDLNTYSNQLAHYISEHLIQKGGSIGLFLPKSIEYILGVLAVLKSDQTFLPLSNQLPNERLKDVLNKSQPEIILTTSLLASELRMVLQEIGCGNINIKAFDYECELGVSAEVGDTTETTLLSNYPKTAPSMEATPEDSSYIMFTSGTTGNPKAIVGNHKSLSHFIHWEINEFTSKRPHRVAQLAPITFDVSLRDIFLPLLTGGVCCIPEVDVQLDARRLLEWIISERISLIHCVPSIFRLLTNELEAVSNSQEENEENLKHLEYILLAGEPLLGRDVNRWFSLAGRSVDLVNLYGPSETTLAKLFYRIETSINEPNRVLPVGHPIPNTAVLILKDNRLCRVGEIGEIYIKTPFRSKGYLNDPLLTKASFIQNPLNQVSEDIIYKTGDLGRYQVDHSVEVLGRLDRQVKLNGIRVELNDLEGHILNLPEIDQCFLTIYRNENHSSLLVCYYTCHQDISISEIKSLLATKLSSNFIPSLMIKLDNFPLMLNGKIDKKSLPNPASYLDEFESCNDYELSTTEVKLSEIWRVNLGLSKLSIHHKFFDLGGTSLTAMKTLGEIYRELEAEISIQEFYQNDTISALASHIDRVLSTANKSYQEITAAPTQNNYPLSKQQKSLWLNEALAEQPGSYTMPGACQLKGNLNLPAFNMAIEALIKRYDLLRTIIDHTSDEPVQHIQDHLENPLQVIDLTRKIEPEKEAQTLMLEDSQQAFALAELPLFRLKLFVLGEQKFYLYYCFHHLICDAWSLGIFGQELISAYSAFSLGENYSPEPLVAQYHDFCYWQTLPQQQEKQEAQKDYWLNRFLHSAPVLKLPTDFPRPTHKRFSGAQEQFKLDVDLSRKLNDMSNTRGSGLFPLLMSIYQVLLAKYTRERDIVVGFPTAGREHPDLDSLLGMFVNTLPLRSHCDGELRFSDFFVQTISNVNDALYNQSYGLENLVRDLDRPRDMSRSPLFDTLLVLQNFPQPELNTNDLKLSLLEVKQSTSWYDLTLNWMEVDGQLRCNVLYDTDLFRRDTIVRLGHHFGLIAKQILEDSDCLISEISLVNDQEIQQLDHDFHQGCKPAKFTSLHRGFEYWTQVNPNSLALICNSEQLTYEKLNQEANQIAYYLLEQGVVRGSIIGIHLPRSPLMLKSILAILKIGAIYMPIDLKYPQARKDYMISDSNISHILSTVSSKIDTLPGIKCLQLDTVQLEKYKTDNLIDGQLTENLAYIIYTSGSTGNPKGTLGHHEGVVNTAHGFGDYLNIAPGERILQFANSSFDGSVFEIFVALLNGATLVLVDDETIQDIDEFGHYVTKNIVTMAFMPPTYVRQLHPERLPSLHTLMTWGSPTDFSLAAIWSEKLRYINAYGPTEVSAVSSAFDISAMSQKELKQAYRSIPIGKPIANLRMDILDENHNMQPNGIPGELCISGVGVGRGYLNREEQTARSFMKNPLAPELTMYKTGDLACRLPDGNIEFLGRIDDQVKIRGYRIEPTEIEYQLQQLDQVSDARILVNGEAGQQYLTAYYIGKLGDESIIRHTLATQLPQYMMPSTFIALDKFPMTPNDKVDKSALHQLSARQKETGIGKQSDDDIEGAIAAVWRKLLGVDHISEDKSFIELGGDSIKAIQTAAELKKFGLKVKASHVLQYPTIEQLKLHVGSVEQNNNIQVQGEVPLTPVQHWFFKNYQGNKDRCFQHILLRFSDKIHQVTMQQAMREVIRQHDGLRSAFVYDSITMQWKQEILASDLFVNLHSISVEKADQSSMAVHMNALACQNWLNKSPLLQCIVFKSETGDDHVFLIAHHLIVDTVSWWILVEDLVKAYEQLLSGKKADLGGKTSSLQQWSQQLRCFSKSDSLRTEREFWDQTEQFLLSSFKLHQKTVPAETGKISYTLSKSQTRIMLERNFQQSIAVNELLLTLHARSMAKIFGPNRYAVLLENHGREECFENLDVSRTIGWFTSLFPFVLSQDAQSCQLVKDIFKTKSQLQQVPNKGLGYGVLKYLASDGTKGEVYEKTKPQVSFNYYGTLDRNKENNQIVDVSSFDIPDLRSTLQHAMDISGAIMGGKLHIELNYDKSYLEADVAQQWFEHLTKELIFYIHQNIESSSAEMDLTFEPYLQKNIENILEQYEIPGLVLGARFPNGTTTISCSGITNSHTNEKLTKDHQFRIGSLSKTFVATLILQLVDEGRIYLDQAIGDILPSGLLSGSEIDEQITIRQLLNHTSGLQDYIKGSDFKESQRKHPEKKWQPQELLPYFNAATSPFTPGADGQWLYSSSGYILLGLIIEQVTGEQFEQQLSSRITRPLGLKNTHMQGFEAGRENLATGHDSQCTPLDGNCISFVWAAGGLISTVEDLLIWQDAFISGKLLSQKMKEQGFDFIQLPEHVSLEQDIQAGLGVFNVEGRLGHIGDLLGHEAAMLANDDVQLVVLLNGETKHPAMVYSGSVFEAVSELF</sequence>
<dbReference type="RefSeq" id="WP_371840649.1">
    <property type="nucleotide sequence ID" value="NZ_JBGMEK010000060.1"/>
</dbReference>
<dbReference type="Proteomes" id="UP001569428">
    <property type="component" value="Unassembled WGS sequence"/>
</dbReference>
<keyword evidence="3" id="KW-0597">Phosphoprotein</keyword>
<dbReference type="InterPro" id="IPR036736">
    <property type="entry name" value="ACP-like_sf"/>
</dbReference>
<dbReference type="SMART" id="SM01294">
    <property type="entry name" value="PKS_PP_betabranch"/>
    <property type="match status" value="1"/>
</dbReference>
<dbReference type="Gene3D" id="3.40.710.10">
    <property type="entry name" value="DD-peptidase/beta-lactamase superfamily"/>
    <property type="match status" value="1"/>
</dbReference>
<comment type="cofactor">
    <cofactor evidence="1">
        <name>pantetheine 4'-phosphate</name>
        <dbReference type="ChEBI" id="CHEBI:47942"/>
    </cofactor>
</comment>
<dbReference type="InterPro" id="IPR023213">
    <property type="entry name" value="CAT-like_dom_sf"/>
</dbReference>
<dbReference type="InterPro" id="IPR010071">
    <property type="entry name" value="AA_adenyl_dom"/>
</dbReference>
<keyword evidence="6" id="KW-1185">Reference proteome</keyword>
<dbReference type="InterPro" id="IPR006162">
    <property type="entry name" value="Ppantetheine_attach_site"/>
</dbReference>
<dbReference type="CDD" id="cd19531">
    <property type="entry name" value="LCL_NRPS-like"/>
    <property type="match status" value="1"/>
</dbReference>
<dbReference type="Pfam" id="PF00501">
    <property type="entry name" value="AMP-binding"/>
    <property type="match status" value="2"/>
</dbReference>
<name>A0ABV4P4L2_9GAMM</name>
<protein>
    <submittedName>
        <fullName evidence="5">Amino acid adenylation domain-containing protein</fullName>
    </submittedName>
</protein>
<dbReference type="InterPro" id="IPR045851">
    <property type="entry name" value="AMP-bd_C_sf"/>
</dbReference>
<dbReference type="InterPro" id="IPR012338">
    <property type="entry name" value="Beta-lactam/transpept-like"/>
</dbReference>
<evidence type="ECO:0000313" key="6">
    <source>
        <dbReference type="Proteomes" id="UP001569428"/>
    </source>
</evidence>
<dbReference type="CDD" id="cd05930">
    <property type="entry name" value="A_NRPS"/>
    <property type="match status" value="2"/>
</dbReference>
<dbReference type="Gene3D" id="3.30.300.30">
    <property type="match status" value="2"/>
</dbReference>
<dbReference type="Pfam" id="PF00668">
    <property type="entry name" value="Condensation"/>
    <property type="match status" value="2"/>
</dbReference>
<organism evidence="5 6">
    <name type="scientific">Microbulbifer epialgicus</name>
    <dbReference type="NCBI Taxonomy" id="393907"/>
    <lineage>
        <taxon>Bacteria</taxon>
        <taxon>Pseudomonadati</taxon>
        <taxon>Pseudomonadota</taxon>
        <taxon>Gammaproteobacteria</taxon>
        <taxon>Cellvibrionales</taxon>
        <taxon>Microbulbiferaceae</taxon>
        <taxon>Microbulbifer</taxon>
    </lineage>
</organism>
<dbReference type="Gene3D" id="3.40.50.980">
    <property type="match status" value="2"/>
</dbReference>
<dbReference type="SUPFAM" id="SSF56601">
    <property type="entry name" value="beta-lactamase/transpeptidase-like"/>
    <property type="match status" value="1"/>
</dbReference>
<dbReference type="InterPro" id="IPR001242">
    <property type="entry name" value="Condensation_dom"/>
</dbReference>
<evidence type="ECO:0000256" key="1">
    <source>
        <dbReference type="ARBA" id="ARBA00001957"/>
    </source>
</evidence>
<dbReference type="SUPFAM" id="SSF47336">
    <property type="entry name" value="ACP-like"/>
    <property type="match status" value="2"/>
</dbReference>
<dbReference type="Gene3D" id="3.30.559.10">
    <property type="entry name" value="Chloramphenicol acetyltransferase-like domain"/>
    <property type="match status" value="2"/>
</dbReference>
<dbReference type="InterPro" id="IPR020845">
    <property type="entry name" value="AMP-binding_CS"/>
</dbReference>
<accession>A0ABV4P4L2</accession>
<keyword evidence="2" id="KW-0596">Phosphopantetheine</keyword>
<evidence type="ECO:0000313" key="5">
    <source>
        <dbReference type="EMBL" id="MFA0812914.1"/>
    </source>
</evidence>
<dbReference type="EMBL" id="JBGMEK010000060">
    <property type="protein sequence ID" value="MFA0812914.1"/>
    <property type="molecule type" value="Genomic_DNA"/>
</dbReference>
<evidence type="ECO:0000256" key="3">
    <source>
        <dbReference type="ARBA" id="ARBA00022553"/>
    </source>
</evidence>
<dbReference type="Gene3D" id="3.30.559.30">
    <property type="entry name" value="Nonribosomal peptide synthetase, condensation domain"/>
    <property type="match status" value="2"/>
</dbReference>
<dbReference type="PROSITE" id="PS00455">
    <property type="entry name" value="AMP_BINDING"/>
    <property type="match status" value="2"/>
</dbReference>
<feature type="domain" description="Carrier" evidence="4">
    <location>
        <begin position="1594"/>
        <end position="1668"/>
    </location>
</feature>
<feature type="domain" description="Carrier" evidence="4">
    <location>
        <begin position="545"/>
        <end position="620"/>
    </location>
</feature>
<dbReference type="PANTHER" id="PTHR45527:SF1">
    <property type="entry name" value="FATTY ACID SYNTHASE"/>
    <property type="match status" value="1"/>
</dbReference>
<proteinExistence type="predicted"/>
<dbReference type="InterPro" id="IPR042099">
    <property type="entry name" value="ANL_N_sf"/>
</dbReference>
<dbReference type="InterPro" id="IPR009081">
    <property type="entry name" value="PP-bd_ACP"/>
</dbReference>
<dbReference type="InterPro" id="IPR020806">
    <property type="entry name" value="PKS_PP-bd"/>
</dbReference>
<dbReference type="Pfam" id="PF00550">
    <property type="entry name" value="PP-binding"/>
    <property type="match status" value="2"/>
</dbReference>
<dbReference type="SUPFAM" id="SSF56801">
    <property type="entry name" value="Acetyl-CoA synthetase-like"/>
    <property type="match status" value="2"/>
</dbReference>
<dbReference type="SUPFAM" id="SSF52777">
    <property type="entry name" value="CoA-dependent acyltransferases"/>
    <property type="match status" value="4"/>
</dbReference>
<dbReference type="PANTHER" id="PTHR45527">
    <property type="entry name" value="NONRIBOSOMAL PEPTIDE SYNTHETASE"/>
    <property type="match status" value="1"/>
</dbReference>
<dbReference type="InterPro" id="IPR001466">
    <property type="entry name" value="Beta-lactam-related"/>
</dbReference>
<dbReference type="NCBIfam" id="TIGR01733">
    <property type="entry name" value="AA-adenyl-dom"/>
    <property type="match status" value="2"/>
</dbReference>
<comment type="caution">
    <text evidence="5">The sequence shown here is derived from an EMBL/GenBank/DDBJ whole genome shotgun (WGS) entry which is preliminary data.</text>
</comment>
<dbReference type="Gene3D" id="3.40.50.12780">
    <property type="entry name" value="N-terminal domain of ligase-like"/>
    <property type="match status" value="1"/>
</dbReference>
<dbReference type="Gene3D" id="1.10.1200.10">
    <property type="entry name" value="ACP-like"/>
    <property type="match status" value="2"/>
</dbReference>